<dbReference type="EMBL" id="JACJIQ010000020">
    <property type="protein sequence ID" value="MBA9079279.1"/>
    <property type="molecule type" value="Genomic_DNA"/>
</dbReference>
<keyword evidence="2" id="KW-1185">Reference proteome</keyword>
<accession>A0A839GR12</accession>
<evidence type="ECO:0008006" key="3">
    <source>
        <dbReference type="Google" id="ProtNLM"/>
    </source>
</evidence>
<name>A0A839GR12_9BACT</name>
<sequence>MRKLYPIFLLSIALVTIQEISFAQGLKDYMKQKDRGLGVTYLQFKGFDTAKDDDGATATTDLKQKSAYALSTLIVGYNFPLVKVADHASFGVSPNLGMGLSWTNGTTIYGAIPVFATFKFGTDAVWSKSMAYESKLGFGLGIGYEFVGGVTNGPFETDMAGFSYLLPTAMAEISFVLSKKNLYRIRFQSNLVSSKSYEFTNTDELPAQVSFRQTSITFIKNFYAY</sequence>
<dbReference type="RefSeq" id="WP_182514219.1">
    <property type="nucleotide sequence ID" value="NZ_JACJIQ010000020.1"/>
</dbReference>
<gene>
    <name evidence="1" type="ORF">FHS90_004014</name>
</gene>
<evidence type="ECO:0000313" key="1">
    <source>
        <dbReference type="EMBL" id="MBA9079279.1"/>
    </source>
</evidence>
<comment type="caution">
    <text evidence="1">The sequence shown here is derived from an EMBL/GenBank/DDBJ whole genome shotgun (WGS) entry which is preliminary data.</text>
</comment>
<proteinExistence type="predicted"/>
<reference evidence="1 2" key="1">
    <citation type="submission" date="2020-08" db="EMBL/GenBank/DDBJ databases">
        <title>Genomic Encyclopedia of Type Strains, Phase IV (KMG-IV): sequencing the most valuable type-strain genomes for metagenomic binning, comparative biology and taxonomic classification.</title>
        <authorList>
            <person name="Goeker M."/>
        </authorList>
    </citation>
    <scope>NUCLEOTIDE SEQUENCE [LARGE SCALE GENOMIC DNA]</scope>
    <source>
        <strain evidence="1 2">DSM 29854</strain>
    </source>
</reference>
<dbReference type="AlphaFoldDB" id="A0A839GR12"/>
<protein>
    <recommendedName>
        <fullName evidence="3">Outer membrane protein beta-barrel domain-containing protein</fullName>
    </recommendedName>
</protein>
<dbReference type="Proteomes" id="UP000563094">
    <property type="component" value="Unassembled WGS sequence"/>
</dbReference>
<evidence type="ECO:0000313" key="2">
    <source>
        <dbReference type="Proteomes" id="UP000563094"/>
    </source>
</evidence>
<organism evidence="1 2">
    <name type="scientific">Rufibacter quisquiliarum</name>
    <dbReference type="NCBI Taxonomy" id="1549639"/>
    <lineage>
        <taxon>Bacteria</taxon>
        <taxon>Pseudomonadati</taxon>
        <taxon>Bacteroidota</taxon>
        <taxon>Cytophagia</taxon>
        <taxon>Cytophagales</taxon>
        <taxon>Hymenobacteraceae</taxon>
        <taxon>Rufibacter</taxon>
    </lineage>
</organism>